<dbReference type="EMBL" id="CALNXJ010000007">
    <property type="protein sequence ID" value="CAH3043286.1"/>
    <property type="molecule type" value="Genomic_DNA"/>
</dbReference>
<dbReference type="InterPro" id="IPR050122">
    <property type="entry name" value="RTK"/>
</dbReference>
<sequence>MRLCVGFMLLLWICSLCYNGEGVPGDSILRKARCYANCFTRNGVKNESETSCLTQACKECLAPCNAKRTFPDENSCKASCNNANSCLDSCEFLTRLKNFQSLSNGDGSLLPVPGPLNVTILNFTSLSLQWSHVLNSNGTPVYLVEITSDGEVSRLGPFYPNQVIVESKVIFTFNHPCTFTPDINQRAEFKDINFSFRVAVLTENSSVSYGIKSNSIAFPKPDPVTNVTLDSLVYDGNQDGNKLLMTSSWKAPKGQENIVSNYALRWKQDFQCQGSILFRNGETTGPRTRYTMSLYAKMKKCTHELQVFTIIGCSVSVPAILRYTYPGCQNITSFPKYICYEFDPPDAPVADRKVTNIRLAEPMTPAPDYRFYAKFTWNPPVYPYKNITEYLFLLLKQPGNQYMNLGNEKLLSNSKTVSDLLPGTIYKVQVYPVFQDRRPSSEFSDATFTTPGVDPNEVKVTHLTAGQFTKSSDGGSFSVPISWEKPIFNYSTLVSYTFRYKIGSKNSTEELMPNETYFNISGILHGKLIRYWVSLCPRICPFVRVPSNDDTEIKSLRFGEFVRELGTSRYSINVTWTGPAFNFTFIYYNIEYELTGYQSNRPAVQINVEKPKILLSGIRPQEFIRIKVKAVFSNPNVKGKEATLSKTAPAPDPSSLKVRNFTYNSLNLSTVRIEWEKPIFSESNVTTYDLKYKRRGNPDREKEFHFEIKEGRTYFAIHDLIPGDSLVVKVTPMFDATAIAGITLETTIEPQKPDNQEIQVQNLRVGSFLEDEESNTFSVNFTWEPPPFKYSTVRSYTVSYELYGGYSREKLSCPPLQMDSRRLGCSRSGDSLTFAQISGMYPRESVTVKVTPTYNNSYITGEMAEEIGTAPQPREELVQVNGLKYDEIFPTANNTFRTTVSWEKPLFTHSDVRHYSYKVVTINSPSRKRREMLSNTMITTTGTNVTISGISRIDGVEFQVTPVFVVSEVTGADAKISLAWKSQTDKNPLSDPMTATELAGLVIGVILAVLIAIALLFWCYRERQRQLGAKGRVSGKNALMIDHWEVDGDSVTLEEELGEGAFGKVYKGVLKESTSPSRRLSIMRPKSPMRRNTLKETEGLIVAVKMLHGMADNDQRREFLEEIQLMKAVGTHKNIVNMLGCCTVEEPMFLLVEYIPFGDLLHYLRKRRGKVKEYLGDESRGPYRSTYCETYVMDKQFGERTTVATRSDRIYVNSPDAPKGDDGNIQILSFTQSAKTEERGRENVGMNQDEVHEDAEDDEETLTPGDLLAFAWQISEGMEYLARKGFVHRDLAARNVLVGDNKIAKVADFGLTRHVYEEKVYHAKRNRKLPLKWMSVEAIFDQTFTTQSDVWAFGVLLWELVTLGGTPYPTVNNRELLRLLKNGYRMEKPDICNDEMYNLMRECWLENPFDRPTFTLIRERLEEMMQKDNPYLDFSVLDESRDYYNVPSFNSLIDESEDDVFEKEEGYKLLEEDHKEIIIEKDQPIKDSNKNEIAPSPKSSKFPGEEENNEPVDVDKIEFNNIAFQSKDFNDLKEEKVDFDALEMALYRHGGRHRSIAL</sequence>
<evidence type="ECO:0000256" key="8">
    <source>
        <dbReference type="ARBA" id="ARBA00023136"/>
    </source>
</evidence>
<keyword evidence="13" id="KW-0732">Signal</keyword>
<dbReference type="CDD" id="cd00063">
    <property type="entry name" value="FN3"/>
    <property type="match status" value="2"/>
</dbReference>
<dbReference type="GO" id="GO:0007169">
    <property type="term" value="P:cell surface receptor protein tyrosine kinase signaling pathway"/>
    <property type="evidence" value="ECO:0007669"/>
    <property type="project" value="TreeGrafter"/>
</dbReference>
<dbReference type="InterPro" id="IPR036116">
    <property type="entry name" value="FN3_sf"/>
</dbReference>
<dbReference type="FunFam" id="1.10.510.10:FF:000462">
    <property type="entry name" value="Receptor tyrosine kinase"/>
    <property type="match status" value="1"/>
</dbReference>
<keyword evidence="4 12" id="KW-0812">Transmembrane</keyword>
<keyword evidence="3" id="KW-0808">Transferase</keyword>
<keyword evidence="9" id="KW-0675">Receptor</keyword>
<evidence type="ECO:0000256" key="12">
    <source>
        <dbReference type="SAM" id="Phobius"/>
    </source>
</evidence>
<comment type="subcellular location">
    <subcellularLocation>
        <location evidence="1">Membrane</location>
        <topology evidence="1">Single-pass membrane protein</topology>
    </subcellularLocation>
</comment>
<dbReference type="SUPFAM" id="SSF56112">
    <property type="entry name" value="Protein kinase-like (PK-like)"/>
    <property type="match status" value="1"/>
</dbReference>
<feature type="signal peptide" evidence="13">
    <location>
        <begin position="1"/>
        <end position="22"/>
    </location>
</feature>
<evidence type="ECO:0000256" key="9">
    <source>
        <dbReference type="ARBA" id="ARBA00023170"/>
    </source>
</evidence>
<dbReference type="PANTHER" id="PTHR24416:SF583">
    <property type="entry name" value="RECEPTOR PROTEIN-TYROSINE KINASE"/>
    <property type="match status" value="1"/>
</dbReference>
<proteinExistence type="predicted"/>
<dbReference type="PANTHER" id="PTHR24416">
    <property type="entry name" value="TYROSINE-PROTEIN KINASE RECEPTOR"/>
    <property type="match status" value="1"/>
</dbReference>
<dbReference type="InterPro" id="IPR000719">
    <property type="entry name" value="Prot_kinase_dom"/>
</dbReference>
<comment type="caution">
    <text evidence="16">The sequence shown here is derived from an EMBL/GenBank/DDBJ whole genome shotgun (WGS) entry which is preliminary data.</text>
</comment>
<keyword evidence="6" id="KW-0418">Kinase</keyword>
<feature type="domain" description="Fibronectin type-III" evidence="15">
    <location>
        <begin position="657"/>
        <end position="754"/>
    </location>
</feature>
<dbReference type="Pfam" id="PF07714">
    <property type="entry name" value="PK_Tyr_Ser-Thr"/>
    <property type="match status" value="1"/>
</dbReference>
<dbReference type="GO" id="GO:0004714">
    <property type="term" value="F:transmembrane receptor protein tyrosine kinase activity"/>
    <property type="evidence" value="ECO:0007669"/>
    <property type="project" value="UniProtKB-EC"/>
</dbReference>
<dbReference type="GO" id="GO:0005886">
    <property type="term" value="C:plasma membrane"/>
    <property type="evidence" value="ECO:0007669"/>
    <property type="project" value="TreeGrafter"/>
</dbReference>
<keyword evidence="10" id="KW-0325">Glycoprotein</keyword>
<gene>
    <name evidence="16" type="ORF">PMEA_00031320</name>
</gene>
<dbReference type="InterPro" id="IPR011009">
    <property type="entry name" value="Kinase-like_dom_sf"/>
</dbReference>
<evidence type="ECO:0000256" key="5">
    <source>
        <dbReference type="ARBA" id="ARBA00022737"/>
    </source>
</evidence>
<dbReference type="EC" id="2.7.10.1" evidence="2"/>
<dbReference type="PROSITE" id="PS00109">
    <property type="entry name" value="PROTEIN_KINASE_TYR"/>
    <property type="match status" value="1"/>
</dbReference>
<dbReference type="GO" id="GO:0043235">
    <property type="term" value="C:receptor complex"/>
    <property type="evidence" value="ECO:0007669"/>
    <property type="project" value="TreeGrafter"/>
</dbReference>
<name>A0AAU9W3W0_9CNID</name>
<dbReference type="Gene3D" id="2.60.40.10">
    <property type="entry name" value="Immunoglobulins"/>
    <property type="match status" value="2"/>
</dbReference>
<reference evidence="16 17" key="1">
    <citation type="submission" date="2022-05" db="EMBL/GenBank/DDBJ databases">
        <authorList>
            <consortium name="Genoscope - CEA"/>
            <person name="William W."/>
        </authorList>
    </citation>
    <scope>NUCLEOTIDE SEQUENCE [LARGE SCALE GENOMIC DNA]</scope>
</reference>
<dbReference type="InterPro" id="IPR020635">
    <property type="entry name" value="Tyr_kinase_cat_dom"/>
</dbReference>
<feature type="transmembrane region" description="Helical" evidence="12">
    <location>
        <begin position="998"/>
        <end position="1020"/>
    </location>
</feature>
<feature type="domain" description="Fibronectin type-III" evidence="15">
    <location>
        <begin position="353"/>
        <end position="453"/>
    </location>
</feature>
<feature type="domain" description="Protein kinase" evidence="14">
    <location>
        <begin position="1051"/>
        <end position="1432"/>
    </location>
</feature>
<evidence type="ECO:0000256" key="2">
    <source>
        <dbReference type="ARBA" id="ARBA00011902"/>
    </source>
</evidence>
<dbReference type="Proteomes" id="UP001159428">
    <property type="component" value="Unassembled WGS sequence"/>
</dbReference>
<feature type="compositionally biased region" description="Basic and acidic residues" evidence="11">
    <location>
        <begin position="1480"/>
        <end position="1490"/>
    </location>
</feature>
<evidence type="ECO:0000313" key="17">
    <source>
        <dbReference type="Proteomes" id="UP001159428"/>
    </source>
</evidence>
<dbReference type="InterPro" id="IPR013783">
    <property type="entry name" value="Ig-like_fold"/>
</dbReference>
<evidence type="ECO:0000256" key="10">
    <source>
        <dbReference type="ARBA" id="ARBA00023180"/>
    </source>
</evidence>
<keyword evidence="17" id="KW-1185">Reference proteome</keyword>
<evidence type="ECO:0000256" key="13">
    <source>
        <dbReference type="SAM" id="SignalP"/>
    </source>
</evidence>
<organism evidence="16 17">
    <name type="scientific">Pocillopora meandrina</name>
    <dbReference type="NCBI Taxonomy" id="46732"/>
    <lineage>
        <taxon>Eukaryota</taxon>
        <taxon>Metazoa</taxon>
        <taxon>Cnidaria</taxon>
        <taxon>Anthozoa</taxon>
        <taxon>Hexacorallia</taxon>
        <taxon>Scleractinia</taxon>
        <taxon>Astrocoeniina</taxon>
        <taxon>Pocilloporidae</taxon>
        <taxon>Pocillopora</taxon>
    </lineage>
</organism>
<dbReference type="PROSITE" id="PS50853">
    <property type="entry name" value="FN3"/>
    <property type="match status" value="2"/>
</dbReference>
<evidence type="ECO:0000256" key="4">
    <source>
        <dbReference type="ARBA" id="ARBA00022692"/>
    </source>
</evidence>
<feature type="chain" id="PRO_5043751188" description="receptor protein-tyrosine kinase" evidence="13">
    <location>
        <begin position="23"/>
        <end position="1558"/>
    </location>
</feature>
<dbReference type="GO" id="GO:0005524">
    <property type="term" value="F:ATP binding"/>
    <property type="evidence" value="ECO:0007669"/>
    <property type="project" value="InterPro"/>
</dbReference>
<evidence type="ECO:0000256" key="11">
    <source>
        <dbReference type="SAM" id="MobiDB-lite"/>
    </source>
</evidence>
<keyword evidence="7 12" id="KW-1133">Transmembrane helix</keyword>
<dbReference type="PROSITE" id="PS50011">
    <property type="entry name" value="PROTEIN_KINASE_DOM"/>
    <property type="match status" value="1"/>
</dbReference>
<dbReference type="InterPro" id="IPR003961">
    <property type="entry name" value="FN3_dom"/>
</dbReference>
<feature type="region of interest" description="Disordered" evidence="11">
    <location>
        <begin position="1234"/>
        <end position="1258"/>
    </location>
</feature>
<dbReference type="InterPro" id="IPR008266">
    <property type="entry name" value="Tyr_kinase_AS"/>
</dbReference>
<dbReference type="SMART" id="SM00060">
    <property type="entry name" value="FN3"/>
    <property type="match status" value="4"/>
</dbReference>
<accession>A0AAU9W3W0</accession>
<feature type="region of interest" description="Disordered" evidence="11">
    <location>
        <begin position="1480"/>
        <end position="1514"/>
    </location>
</feature>
<evidence type="ECO:0000259" key="14">
    <source>
        <dbReference type="PROSITE" id="PS50011"/>
    </source>
</evidence>
<dbReference type="Gene3D" id="1.10.510.10">
    <property type="entry name" value="Transferase(Phosphotransferase) domain 1"/>
    <property type="match status" value="1"/>
</dbReference>
<dbReference type="InterPro" id="IPR001245">
    <property type="entry name" value="Ser-Thr/Tyr_kinase_cat_dom"/>
</dbReference>
<keyword evidence="8 12" id="KW-0472">Membrane</keyword>
<evidence type="ECO:0000256" key="6">
    <source>
        <dbReference type="ARBA" id="ARBA00022777"/>
    </source>
</evidence>
<evidence type="ECO:0000256" key="1">
    <source>
        <dbReference type="ARBA" id="ARBA00004167"/>
    </source>
</evidence>
<evidence type="ECO:0000259" key="15">
    <source>
        <dbReference type="PROSITE" id="PS50853"/>
    </source>
</evidence>
<evidence type="ECO:0000256" key="7">
    <source>
        <dbReference type="ARBA" id="ARBA00022989"/>
    </source>
</evidence>
<dbReference type="SUPFAM" id="SSF49265">
    <property type="entry name" value="Fibronectin type III"/>
    <property type="match status" value="3"/>
</dbReference>
<dbReference type="CDD" id="cd00192">
    <property type="entry name" value="PTKc"/>
    <property type="match status" value="1"/>
</dbReference>
<evidence type="ECO:0000256" key="3">
    <source>
        <dbReference type="ARBA" id="ARBA00022679"/>
    </source>
</evidence>
<dbReference type="Gene3D" id="3.30.200.20">
    <property type="entry name" value="Phosphorylase Kinase, domain 1"/>
    <property type="match status" value="1"/>
</dbReference>
<evidence type="ECO:0000313" key="16">
    <source>
        <dbReference type="EMBL" id="CAH3043286.1"/>
    </source>
</evidence>
<dbReference type="SMART" id="SM00219">
    <property type="entry name" value="TyrKc"/>
    <property type="match status" value="1"/>
</dbReference>
<keyword evidence="5" id="KW-0677">Repeat</keyword>
<protein>
    <recommendedName>
        <fullName evidence="2">receptor protein-tyrosine kinase</fullName>
        <ecNumber evidence="2">2.7.10.1</ecNumber>
    </recommendedName>
</protein>